<evidence type="ECO:0000313" key="2">
    <source>
        <dbReference type="Proteomes" id="UP001161247"/>
    </source>
</evidence>
<keyword evidence="2" id="KW-1185">Reference proteome</keyword>
<dbReference type="AlphaFoldDB" id="A0AAV1E682"/>
<protein>
    <submittedName>
        <fullName evidence="1">OLC1v1015160C1</fullName>
    </submittedName>
</protein>
<dbReference type="EMBL" id="OX459124">
    <property type="protein sequence ID" value="CAI9114438.1"/>
    <property type="molecule type" value="Genomic_DNA"/>
</dbReference>
<dbReference type="InterPro" id="IPR012876">
    <property type="entry name" value="DUF1677_pln"/>
</dbReference>
<sequence>MSTSVISDAAILMTTVNSTPAAAAAAETATEVEATCECCRLREECTLAYLETVRERFQGKWLCGLCSEAVKDEMVRSDRLISTEEAVNRHFSFCNKFRSSGPPPNPTQHLVSAFRQILRKSLGSPKSVRSMPSSPTRSGRFRLGGDGGALIRSESCLPSLNLVDSVVAGFDDDVEIQANSSDEI</sequence>
<gene>
    <name evidence="1" type="ORF">OLC1_LOCUS21195</name>
</gene>
<evidence type="ECO:0000313" key="1">
    <source>
        <dbReference type="EMBL" id="CAI9114438.1"/>
    </source>
</evidence>
<dbReference type="Proteomes" id="UP001161247">
    <property type="component" value="Chromosome 7"/>
</dbReference>
<reference evidence="1" key="1">
    <citation type="submission" date="2023-03" db="EMBL/GenBank/DDBJ databases">
        <authorList>
            <person name="Julca I."/>
        </authorList>
    </citation>
    <scope>NUCLEOTIDE SEQUENCE</scope>
</reference>
<organism evidence="1 2">
    <name type="scientific">Oldenlandia corymbosa var. corymbosa</name>
    <dbReference type="NCBI Taxonomy" id="529605"/>
    <lineage>
        <taxon>Eukaryota</taxon>
        <taxon>Viridiplantae</taxon>
        <taxon>Streptophyta</taxon>
        <taxon>Embryophyta</taxon>
        <taxon>Tracheophyta</taxon>
        <taxon>Spermatophyta</taxon>
        <taxon>Magnoliopsida</taxon>
        <taxon>eudicotyledons</taxon>
        <taxon>Gunneridae</taxon>
        <taxon>Pentapetalae</taxon>
        <taxon>asterids</taxon>
        <taxon>lamiids</taxon>
        <taxon>Gentianales</taxon>
        <taxon>Rubiaceae</taxon>
        <taxon>Rubioideae</taxon>
        <taxon>Spermacoceae</taxon>
        <taxon>Hedyotis-Oldenlandia complex</taxon>
        <taxon>Oldenlandia</taxon>
    </lineage>
</organism>
<proteinExistence type="predicted"/>
<dbReference type="PANTHER" id="PTHR33108:SF32">
    <property type="entry name" value="DUF1677 FAMILY PROTEIN (DUF1677)"/>
    <property type="match status" value="1"/>
</dbReference>
<dbReference type="Pfam" id="PF07911">
    <property type="entry name" value="DUF1677"/>
    <property type="match status" value="1"/>
</dbReference>
<name>A0AAV1E682_OLDCO</name>
<accession>A0AAV1E682</accession>
<dbReference type="PANTHER" id="PTHR33108">
    <property type="entry name" value="OS01G0745000 PROTEIN"/>
    <property type="match status" value="1"/>
</dbReference>